<dbReference type="InterPro" id="IPR001709">
    <property type="entry name" value="Flavoprot_Pyr_Nucl_cyt_Rdtase"/>
</dbReference>
<dbReference type="InterPro" id="IPR001094">
    <property type="entry name" value="Flavdoxin-like"/>
</dbReference>
<reference evidence="6 7" key="1">
    <citation type="submission" date="2023-01" db="EMBL/GenBank/DDBJ databases">
        <title>Complete genome sequence of Muricauda aquimarina strain IFOP_LL357.</title>
        <authorList>
            <person name="Gajardo G."/>
            <person name="Ueki S."/>
            <person name="Maruyama F."/>
        </authorList>
    </citation>
    <scope>NUCLEOTIDE SEQUENCE [LARGE SCALE GENOMIC DNA]</scope>
    <source>
        <strain evidence="6 7">IFOP_LL357</strain>
    </source>
</reference>
<dbReference type="PROSITE" id="PS50902">
    <property type="entry name" value="FLAVODOXIN_LIKE"/>
    <property type="match status" value="1"/>
</dbReference>
<keyword evidence="1" id="KW-0285">Flavoprotein</keyword>
<feature type="transmembrane region" description="Helical" evidence="3">
    <location>
        <begin position="298"/>
        <end position="321"/>
    </location>
</feature>
<dbReference type="InterPro" id="IPR001433">
    <property type="entry name" value="OxRdtase_FAD/NAD-bd"/>
</dbReference>
<dbReference type="Pfam" id="PF03929">
    <property type="entry name" value="PepSY_TM"/>
    <property type="match status" value="1"/>
</dbReference>
<accession>A0AA48HCD8</accession>
<dbReference type="Pfam" id="PF00258">
    <property type="entry name" value="Flavodoxin_1"/>
    <property type="match status" value="1"/>
</dbReference>
<dbReference type="SUPFAM" id="SSF52218">
    <property type="entry name" value="Flavoproteins"/>
    <property type="match status" value="1"/>
</dbReference>
<evidence type="ECO:0000313" key="7">
    <source>
        <dbReference type="Proteomes" id="UP001330184"/>
    </source>
</evidence>
<dbReference type="GO" id="GO:0004783">
    <property type="term" value="F:sulfite reductase (NADPH) activity"/>
    <property type="evidence" value="ECO:0007669"/>
    <property type="project" value="TreeGrafter"/>
</dbReference>
<feature type="domain" description="FAD-binding FR-type" evidence="5">
    <location>
        <begin position="500"/>
        <end position="597"/>
    </location>
</feature>
<dbReference type="PANTHER" id="PTHR19384:SF17">
    <property type="entry name" value="NADPH--CYTOCHROME P450 REDUCTASE"/>
    <property type="match status" value="1"/>
</dbReference>
<dbReference type="InterPro" id="IPR005625">
    <property type="entry name" value="PepSY-ass_TM"/>
</dbReference>
<dbReference type="PRINTS" id="PR00369">
    <property type="entry name" value="FLAVODOXIN"/>
</dbReference>
<dbReference type="Proteomes" id="UP001330184">
    <property type="component" value="Chromosome"/>
</dbReference>
<evidence type="ECO:0000313" key="6">
    <source>
        <dbReference type="EMBL" id="BDW93532.1"/>
    </source>
</evidence>
<dbReference type="AlphaFoldDB" id="A0AA48HCD8"/>
<evidence type="ECO:0000256" key="2">
    <source>
        <dbReference type="ARBA" id="ARBA00023797"/>
    </source>
</evidence>
<dbReference type="GO" id="GO:0010181">
    <property type="term" value="F:FMN binding"/>
    <property type="evidence" value="ECO:0007669"/>
    <property type="project" value="InterPro"/>
</dbReference>
<dbReference type="PANTHER" id="PTHR19384">
    <property type="entry name" value="NITRIC OXIDE SYNTHASE-RELATED"/>
    <property type="match status" value="1"/>
</dbReference>
<feature type="domain" description="Flavodoxin-like" evidence="4">
    <location>
        <begin position="346"/>
        <end position="485"/>
    </location>
</feature>
<organism evidence="6 7">
    <name type="scientific">Flagellimonas marinaquae</name>
    <dbReference type="NCBI Taxonomy" id="254955"/>
    <lineage>
        <taxon>Bacteria</taxon>
        <taxon>Pseudomonadati</taxon>
        <taxon>Bacteroidota</taxon>
        <taxon>Flavobacteriia</taxon>
        <taxon>Flavobacteriales</taxon>
        <taxon>Flavobacteriaceae</taxon>
        <taxon>Flagellimonas</taxon>
    </lineage>
</organism>
<proteinExistence type="predicted"/>
<dbReference type="InterPro" id="IPR039261">
    <property type="entry name" value="FNR_nucleotide-bd"/>
</dbReference>
<keyword evidence="3" id="KW-0472">Membrane</keyword>
<dbReference type="SUPFAM" id="SSF52343">
    <property type="entry name" value="Ferredoxin reductase-like, C-terminal NADP-linked domain"/>
    <property type="match status" value="1"/>
</dbReference>
<dbReference type="InterPro" id="IPR008254">
    <property type="entry name" value="Flavodoxin/NO_synth"/>
</dbReference>
<keyword evidence="7" id="KW-1185">Reference proteome</keyword>
<feature type="transmembrane region" description="Helical" evidence="3">
    <location>
        <begin position="171"/>
        <end position="197"/>
    </location>
</feature>
<evidence type="ECO:0000259" key="4">
    <source>
        <dbReference type="PROSITE" id="PS50902"/>
    </source>
</evidence>
<keyword evidence="3" id="KW-1133">Transmembrane helix</keyword>
<keyword evidence="3" id="KW-0812">Transmembrane</keyword>
<evidence type="ECO:0000259" key="5">
    <source>
        <dbReference type="PROSITE" id="PS51384"/>
    </source>
</evidence>
<protein>
    <recommendedName>
        <fullName evidence="2">NADPH--hemoprotein reductase</fullName>
        <ecNumber evidence="2">1.6.2.4</ecNumber>
    </recommendedName>
</protein>
<evidence type="ECO:0000256" key="1">
    <source>
        <dbReference type="ARBA" id="ARBA00022630"/>
    </source>
</evidence>
<sequence>MTISIWRYSHFLLALVSSIFLLIASVTGVILAVEPIQHQAKGYAIKDLDQISLATTIHALDQNYEEVFSFEVESSDFVKASVLTMDLETHDIYIDPRTGEQLGMVQDRPGIYSFATNLHRSLFLKGIGRFFVGSISFLLLLITLTGSVLLAKRQGGIKKLFSKVQQDYMELRYHVILSRWFFIPIIILSVTGVYLSLEKFNLLPYTSTKHWVEQKIRSQNKYNSVLNIPFFQNTTLQDVRMVEFPFSEDPEEFYQISLKYEEIQVNQETGDIVASASYPFVALASRVSFNLHTGEGSVVWSLVLLLASASILFFIYSGAVMSVKRIKRGKKHITLDQMPDKDESEIIILVGSETGTTYDFALQLYRSMSSTNKKIYLTELNHYTTFQNAEHIIILTSTYGEGDSPTNARKFLGKIKSVHQPKDLNYSVVGFGSTEYPDYCKYAIEVDIALNHRENFTPLLPLQKINNAAFSTFNDWAQEWSKASKIEFSLRPASKKQKKIKLVPFDVVHRSDLNIDDTFLLRLRPKNSVDCTSGDLLSIYPKGSDIARQYSVAKIGKDIVLSIKKHDFGLCSTFLSELEQGSTLMASIDKNPHFHFPKKTPSAILIANGTGIAPFLGIIHQHNTIKISLLWGVRYTSSTDLYCEYIENNIGHNTNIDQYIAYSREENKMYVQDMLSRQEDHILKTIKDGGCIMICGSLAMQRQVLDVLESILLEHTELDLDLLQSNGQLRMDCY</sequence>
<dbReference type="EMBL" id="AP027268">
    <property type="protein sequence ID" value="BDW93532.1"/>
    <property type="molecule type" value="Genomic_DNA"/>
</dbReference>
<dbReference type="PROSITE" id="PS51384">
    <property type="entry name" value="FAD_FR"/>
    <property type="match status" value="1"/>
</dbReference>
<dbReference type="Gene3D" id="3.40.50.80">
    <property type="entry name" value="Nucleotide-binding domain of ferredoxin-NADP reductase (FNR) module"/>
    <property type="match status" value="1"/>
</dbReference>
<dbReference type="InterPro" id="IPR017927">
    <property type="entry name" value="FAD-bd_FR_type"/>
</dbReference>
<dbReference type="Gene3D" id="3.40.50.360">
    <property type="match status" value="1"/>
</dbReference>
<dbReference type="EC" id="1.6.2.4" evidence="2"/>
<evidence type="ECO:0000256" key="3">
    <source>
        <dbReference type="SAM" id="Phobius"/>
    </source>
</evidence>
<dbReference type="InterPro" id="IPR029039">
    <property type="entry name" value="Flavoprotein-like_sf"/>
</dbReference>
<dbReference type="SUPFAM" id="SSF63380">
    <property type="entry name" value="Riboflavin synthase domain-like"/>
    <property type="match status" value="1"/>
</dbReference>
<name>A0AA48HCD8_9FLAO</name>
<dbReference type="GO" id="GO:0005829">
    <property type="term" value="C:cytosol"/>
    <property type="evidence" value="ECO:0007669"/>
    <property type="project" value="TreeGrafter"/>
</dbReference>
<dbReference type="RefSeq" id="WP_338194127.1">
    <property type="nucleotide sequence ID" value="NZ_AP027268.1"/>
</dbReference>
<dbReference type="PRINTS" id="PR00371">
    <property type="entry name" value="FPNCR"/>
</dbReference>
<feature type="transmembrane region" description="Helical" evidence="3">
    <location>
        <begin position="12"/>
        <end position="33"/>
    </location>
</feature>
<dbReference type="Pfam" id="PF00175">
    <property type="entry name" value="NAD_binding_1"/>
    <property type="match status" value="1"/>
</dbReference>
<feature type="transmembrane region" description="Helical" evidence="3">
    <location>
        <begin position="130"/>
        <end position="151"/>
    </location>
</feature>
<gene>
    <name evidence="6" type="ORF">MACH07_23640</name>
</gene>
<dbReference type="InterPro" id="IPR017938">
    <property type="entry name" value="Riboflavin_synthase-like_b-brl"/>
</dbReference>
<dbReference type="GO" id="GO:0050660">
    <property type="term" value="F:flavin adenine dinucleotide binding"/>
    <property type="evidence" value="ECO:0007669"/>
    <property type="project" value="TreeGrafter"/>
</dbReference>